<evidence type="ECO:0000313" key="1">
    <source>
        <dbReference type="EMBL" id="CAG4923747.1"/>
    </source>
</evidence>
<sequence length="51" mass="6033">MRIRTPHLLRWTANTYRAISVAGQTLVRRLPGHLMIFIDLYSVRDLSNPRR</sequence>
<gene>
    <name evidence="1" type="ORF">R54767_05024</name>
</gene>
<comment type="caution">
    <text evidence="1">The sequence shown here is derived from an EMBL/GenBank/DDBJ whole genome shotgun (WGS) entry which is preliminary data.</text>
</comment>
<evidence type="ECO:0000313" key="2">
    <source>
        <dbReference type="Proteomes" id="UP000789752"/>
    </source>
</evidence>
<dbReference type="EMBL" id="CAJQYY010000041">
    <property type="protein sequence ID" value="CAG4923747.1"/>
    <property type="molecule type" value="Genomic_DNA"/>
</dbReference>
<keyword evidence="2" id="KW-1185">Reference proteome</keyword>
<reference evidence="1 2" key="1">
    <citation type="submission" date="2021-04" db="EMBL/GenBank/DDBJ databases">
        <authorList>
            <person name="Vanwijnsberghe S."/>
        </authorList>
    </citation>
    <scope>NUCLEOTIDE SEQUENCE [LARGE SCALE GENOMIC DNA]</scope>
    <source>
        <strain evidence="1 2">LMG 32171</strain>
    </source>
</reference>
<proteinExistence type="predicted"/>
<protein>
    <submittedName>
        <fullName evidence="1">Uncharacterized protein</fullName>
    </submittedName>
</protein>
<name>A0ABM8UAN2_9BURK</name>
<organism evidence="1 2">
    <name type="scientific">Paraburkholderia gardini</name>
    <dbReference type="NCBI Taxonomy" id="2823469"/>
    <lineage>
        <taxon>Bacteria</taxon>
        <taxon>Pseudomonadati</taxon>
        <taxon>Pseudomonadota</taxon>
        <taxon>Betaproteobacteria</taxon>
        <taxon>Burkholderiales</taxon>
        <taxon>Burkholderiaceae</taxon>
        <taxon>Paraburkholderia</taxon>
    </lineage>
</organism>
<dbReference type="Proteomes" id="UP000789752">
    <property type="component" value="Unassembled WGS sequence"/>
</dbReference>
<accession>A0ABM8UAN2</accession>